<accession>A0A8W8KLQ1</accession>
<keyword evidence="4" id="KW-1185">Reference proteome</keyword>
<name>A0A8W8KLQ1_MAGGI</name>
<dbReference type="InterPro" id="IPR013087">
    <property type="entry name" value="Znf_C2H2_type"/>
</dbReference>
<reference evidence="3" key="1">
    <citation type="submission" date="2022-08" db="UniProtKB">
        <authorList>
            <consortium name="EnsemblMetazoa"/>
        </authorList>
    </citation>
    <scope>IDENTIFICATION</scope>
    <source>
        <strain evidence="3">05x7-T-G4-1.051#20</strain>
    </source>
</reference>
<dbReference type="Proteomes" id="UP000005408">
    <property type="component" value="Unassembled WGS sequence"/>
</dbReference>
<evidence type="ECO:0000256" key="1">
    <source>
        <dbReference type="SAM" id="MobiDB-lite"/>
    </source>
</evidence>
<proteinExistence type="predicted"/>
<dbReference type="OrthoDB" id="6146435at2759"/>
<feature type="domain" description="C2H2-type" evidence="2">
    <location>
        <begin position="63"/>
        <end position="85"/>
    </location>
</feature>
<organism evidence="3 4">
    <name type="scientific">Magallana gigas</name>
    <name type="common">Pacific oyster</name>
    <name type="synonym">Crassostrea gigas</name>
    <dbReference type="NCBI Taxonomy" id="29159"/>
    <lineage>
        <taxon>Eukaryota</taxon>
        <taxon>Metazoa</taxon>
        <taxon>Spiralia</taxon>
        <taxon>Lophotrochozoa</taxon>
        <taxon>Mollusca</taxon>
        <taxon>Bivalvia</taxon>
        <taxon>Autobranchia</taxon>
        <taxon>Pteriomorphia</taxon>
        <taxon>Ostreida</taxon>
        <taxon>Ostreoidea</taxon>
        <taxon>Ostreidae</taxon>
        <taxon>Magallana</taxon>
    </lineage>
</organism>
<protein>
    <recommendedName>
        <fullName evidence="2">C2H2-type domain-containing protein</fullName>
    </recommendedName>
</protein>
<dbReference type="AlphaFoldDB" id="A0A8W8KLQ1"/>
<dbReference type="EnsemblMetazoa" id="G23687.1">
    <property type="protein sequence ID" value="G23687.1:cds"/>
    <property type="gene ID" value="G23687"/>
</dbReference>
<evidence type="ECO:0000313" key="4">
    <source>
        <dbReference type="Proteomes" id="UP000005408"/>
    </source>
</evidence>
<feature type="domain" description="C2H2-type" evidence="2">
    <location>
        <begin position="90"/>
        <end position="113"/>
    </location>
</feature>
<evidence type="ECO:0000313" key="3">
    <source>
        <dbReference type="EnsemblMetazoa" id="G23687.1:cds"/>
    </source>
</evidence>
<sequence length="122" mass="14429">MKKEGHESDEDEEEEKDDEEEEPEEEEESEEEDGEPRGDLKNMFSPCHNYKVEFDDRRQKTIYKCSICPYQSTVNKTMVTHFYHHVPHVFKCPYCDFQGYPRSKIANHIVKLHPGKAVHVVV</sequence>
<feature type="region of interest" description="Disordered" evidence="1">
    <location>
        <begin position="1"/>
        <end position="43"/>
    </location>
</feature>
<dbReference type="SMART" id="SM00355">
    <property type="entry name" value="ZnF_C2H2"/>
    <property type="match status" value="2"/>
</dbReference>
<feature type="compositionally biased region" description="Acidic residues" evidence="1">
    <location>
        <begin position="7"/>
        <end position="34"/>
    </location>
</feature>
<dbReference type="Gene3D" id="3.30.160.60">
    <property type="entry name" value="Classic Zinc Finger"/>
    <property type="match status" value="1"/>
</dbReference>
<evidence type="ECO:0000259" key="2">
    <source>
        <dbReference type="SMART" id="SM00355"/>
    </source>
</evidence>